<evidence type="ECO:0000256" key="8">
    <source>
        <dbReference type="RuleBase" id="RU363041"/>
    </source>
</evidence>
<dbReference type="InterPro" id="IPR052017">
    <property type="entry name" value="TSUP"/>
</dbReference>
<feature type="transmembrane region" description="Helical" evidence="8">
    <location>
        <begin position="198"/>
        <end position="218"/>
    </location>
</feature>
<protein>
    <recommendedName>
        <fullName evidence="8">Probable membrane transporter protein</fullName>
    </recommendedName>
</protein>
<dbReference type="PANTHER" id="PTHR30269">
    <property type="entry name" value="TRANSMEMBRANE PROTEIN YFCA"/>
    <property type="match status" value="1"/>
</dbReference>
<comment type="similarity">
    <text evidence="2 8">Belongs to the 4-toluene sulfonate uptake permease (TSUP) (TC 2.A.102) family.</text>
</comment>
<organism evidence="9 10">
    <name type="scientific">Nesterenkonia xinjiangensis</name>
    <dbReference type="NCBI Taxonomy" id="225327"/>
    <lineage>
        <taxon>Bacteria</taxon>
        <taxon>Bacillati</taxon>
        <taxon>Actinomycetota</taxon>
        <taxon>Actinomycetes</taxon>
        <taxon>Micrococcales</taxon>
        <taxon>Micrococcaceae</taxon>
        <taxon>Nesterenkonia</taxon>
    </lineage>
</organism>
<reference evidence="9 10" key="1">
    <citation type="submission" date="2020-07" db="EMBL/GenBank/DDBJ databases">
        <title>Sequencing the genomes of 1000 actinobacteria strains.</title>
        <authorList>
            <person name="Klenk H.-P."/>
        </authorList>
    </citation>
    <scope>NUCLEOTIDE SEQUENCE [LARGE SCALE GENOMIC DNA]</scope>
    <source>
        <strain evidence="9 10">DSM 15475</strain>
    </source>
</reference>
<evidence type="ECO:0000256" key="4">
    <source>
        <dbReference type="ARBA" id="ARBA00022475"/>
    </source>
</evidence>
<sequence length="251" mass="26882">MGITMAISVVAFILLAATIQRIAGLGFGMILAPFLVVLIGAHEGVMLVNFLSIIAPILVLPRIWDDIEWRKVLWLGIPAVLIMPAAAWISVVSPPGPLYVVVAGLVLFGLLTSMLLSRISAAVDGDGRAAQIITGIGSGVGTVLGGVGGPAITIYAVLSRWPIMRMVATLQPLWILISAFSFGIKWAFDDGQMPDMPWWAWVGSVVSIVLGIWVGEWVQRRVDDSTVRRFVVFLAILGSLLAMGTGIRLLL</sequence>
<feature type="transmembrane region" description="Helical" evidence="8">
    <location>
        <begin position="72"/>
        <end position="91"/>
    </location>
</feature>
<evidence type="ECO:0000313" key="10">
    <source>
        <dbReference type="Proteomes" id="UP000535437"/>
    </source>
</evidence>
<keyword evidence="6 8" id="KW-1133">Transmembrane helix</keyword>
<keyword evidence="5 8" id="KW-0812">Transmembrane</keyword>
<name>A0A7Z0K8D9_9MICC</name>
<gene>
    <name evidence="9" type="ORF">HNR09_000952</name>
</gene>
<dbReference type="InterPro" id="IPR002781">
    <property type="entry name" value="TM_pro_TauE-like"/>
</dbReference>
<keyword evidence="3" id="KW-0813">Transport</keyword>
<evidence type="ECO:0000256" key="5">
    <source>
        <dbReference type="ARBA" id="ARBA00022692"/>
    </source>
</evidence>
<accession>A0A7Z0K8D9</accession>
<keyword evidence="10" id="KW-1185">Reference proteome</keyword>
<comment type="caution">
    <text evidence="9">The sequence shown here is derived from an EMBL/GenBank/DDBJ whole genome shotgun (WGS) entry which is preliminary data.</text>
</comment>
<evidence type="ECO:0000313" key="9">
    <source>
        <dbReference type="EMBL" id="NYJ77541.1"/>
    </source>
</evidence>
<dbReference type="RefSeq" id="WP_246348722.1">
    <property type="nucleotide sequence ID" value="NZ_BAAALL010000004.1"/>
</dbReference>
<feature type="transmembrane region" description="Helical" evidence="8">
    <location>
        <begin position="34"/>
        <end position="60"/>
    </location>
</feature>
<dbReference type="GO" id="GO:0005886">
    <property type="term" value="C:plasma membrane"/>
    <property type="evidence" value="ECO:0007669"/>
    <property type="project" value="UniProtKB-SubCell"/>
</dbReference>
<evidence type="ECO:0000256" key="3">
    <source>
        <dbReference type="ARBA" id="ARBA00022448"/>
    </source>
</evidence>
<evidence type="ECO:0000256" key="6">
    <source>
        <dbReference type="ARBA" id="ARBA00022989"/>
    </source>
</evidence>
<evidence type="ECO:0000256" key="2">
    <source>
        <dbReference type="ARBA" id="ARBA00009142"/>
    </source>
</evidence>
<feature type="transmembrane region" description="Helical" evidence="8">
    <location>
        <begin position="97"/>
        <end position="116"/>
    </location>
</feature>
<dbReference type="PANTHER" id="PTHR30269:SF37">
    <property type="entry name" value="MEMBRANE TRANSPORTER PROTEIN"/>
    <property type="match status" value="1"/>
</dbReference>
<comment type="subcellular location">
    <subcellularLocation>
        <location evidence="1 8">Cell membrane</location>
        <topology evidence="1 8">Multi-pass membrane protein</topology>
    </subcellularLocation>
</comment>
<keyword evidence="4 8" id="KW-1003">Cell membrane</keyword>
<proteinExistence type="inferred from homology"/>
<dbReference type="EMBL" id="JACCFY010000001">
    <property type="protein sequence ID" value="NYJ77541.1"/>
    <property type="molecule type" value="Genomic_DNA"/>
</dbReference>
<dbReference type="AlphaFoldDB" id="A0A7Z0K8D9"/>
<keyword evidence="7 8" id="KW-0472">Membrane</keyword>
<dbReference type="Proteomes" id="UP000535437">
    <property type="component" value="Unassembled WGS sequence"/>
</dbReference>
<evidence type="ECO:0000256" key="1">
    <source>
        <dbReference type="ARBA" id="ARBA00004651"/>
    </source>
</evidence>
<dbReference type="Pfam" id="PF01925">
    <property type="entry name" value="TauE"/>
    <property type="match status" value="1"/>
</dbReference>
<evidence type="ECO:0000256" key="7">
    <source>
        <dbReference type="ARBA" id="ARBA00023136"/>
    </source>
</evidence>
<feature type="transmembrane region" description="Helical" evidence="8">
    <location>
        <begin position="230"/>
        <end position="250"/>
    </location>
</feature>